<keyword evidence="2 4" id="KW-0012">Acyltransferase</keyword>
<dbReference type="Gene3D" id="3.40.366.10">
    <property type="entry name" value="Malonyl-Coenzyme A Acyl Carrier Protein, domain 2"/>
    <property type="match status" value="1"/>
</dbReference>
<name>A0A133PMA8_9FIRM</name>
<dbReference type="InterPro" id="IPR016036">
    <property type="entry name" value="Malonyl_transacylase_ACP-bd"/>
</dbReference>
<evidence type="ECO:0000256" key="3">
    <source>
        <dbReference type="ARBA" id="ARBA00048462"/>
    </source>
</evidence>
<dbReference type="InterPro" id="IPR016035">
    <property type="entry name" value="Acyl_Trfase/lysoPLipase"/>
</dbReference>
<organism evidence="7">
    <name type="scientific">Peptoniphilus harei</name>
    <dbReference type="NCBI Taxonomy" id="54005"/>
    <lineage>
        <taxon>Bacteria</taxon>
        <taxon>Bacillati</taxon>
        <taxon>Bacillota</taxon>
        <taxon>Tissierellia</taxon>
        <taxon>Tissierellales</taxon>
        <taxon>Peptoniphilaceae</taxon>
        <taxon>Peptoniphilus</taxon>
    </lineage>
</organism>
<dbReference type="EC" id="2.3.1.39" evidence="4"/>
<feature type="active site" evidence="5">
    <location>
        <position position="192"/>
    </location>
</feature>
<dbReference type="PIRSF" id="PIRSF000446">
    <property type="entry name" value="Mct"/>
    <property type="match status" value="1"/>
</dbReference>
<dbReference type="SUPFAM" id="SSF52151">
    <property type="entry name" value="FabD/lysophospholipase-like"/>
    <property type="match status" value="1"/>
</dbReference>
<dbReference type="EMBL" id="LRQE01000034">
    <property type="protein sequence ID" value="KXA29684.1"/>
    <property type="molecule type" value="Genomic_DNA"/>
</dbReference>
<protein>
    <recommendedName>
        <fullName evidence="4">Malonyl CoA-acyl carrier protein transacylase</fullName>
        <ecNumber evidence="4">2.3.1.39</ecNumber>
    </recommendedName>
</protein>
<proteinExistence type="inferred from homology"/>
<evidence type="ECO:0000259" key="6">
    <source>
        <dbReference type="SMART" id="SM00827"/>
    </source>
</evidence>
<reference evidence="7 8" key="1">
    <citation type="submission" date="2016-01" db="EMBL/GenBank/DDBJ databases">
        <authorList>
            <person name="Oliw E.H."/>
        </authorList>
    </citation>
    <scope>NUCLEOTIDE SEQUENCE [LARGE SCALE GENOMIC DNA]</scope>
    <source>
        <strain evidence="7 8">CMW7756A</strain>
    </source>
</reference>
<evidence type="ECO:0000256" key="1">
    <source>
        <dbReference type="ARBA" id="ARBA00022679"/>
    </source>
</evidence>
<evidence type="ECO:0000256" key="4">
    <source>
        <dbReference type="PIRNR" id="PIRNR000446"/>
    </source>
</evidence>
<comment type="similarity">
    <text evidence="4">Belongs to the fabD family.</text>
</comment>
<dbReference type="Pfam" id="PF00698">
    <property type="entry name" value="Acyl_transf_1"/>
    <property type="match status" value="1"/>
</dbReference>
<evidence type="ECO:0000256" key="2">
    <source>
        <dbReference type="ARBA" id="ARBA00023315"/>
    </source>
</evidence>
<sequence length="298" mass="33809">MKKIGIVFGGQGSQYKGMGREFLKHPKTKHIYEEIAEYKDIILDGSLSDLSMTKDLQPIMLAFQISALEFLKDREDIVATCGLSLGEYGSLVLAGVLTYKEALSLVKIRGRLMDEDSQKLESKMLAILNKNEDEVKDLILNSSLDKEIFISNINSPSQVLVAGESSKIKNFKDFLKNEKVKSIEMKVSGAFHTRFMKTAGEKFYQDLKKAEFSRPRLDYYLNLSGKKYEGEDLSLVLSQHIYSPVRLFDDIKGMVDQGVNEFIEIGPGDVISKIIRKNFKDLEVRSLKNEEEIIRGEK</sequence>
<feature type="active site" evidence="5">
    <location>
        <position position="84"/>
    </location>
</feature>
<dbReference type="PANTHER" id="PTHR42681">
    <property type="entry name" value="MALONYL-COA-ACYL CARRIER PROTEIN TRANSACYLASE, MITOCHONDRIAL"/>
    <property type="match status" value="1"/>
</dbReference>
<evidence type="ECO:0000313" key="7">
    <source>
        <dbReference type="EMBL" id="KXA29684.1"/>
    </source>
</evidence>
<comment type="catalytic activity">
    <reaction evidence="3 4">
        <text>holo-[ACP] + malonyl-CoA = malonyl-[ACP] + CoA</text>
        <dbReference type="Rhea" id="RHEA:41792"/>
        <dbReference type="Rhea" id="RHEA-COMP:9623"/>
        <dbReference type="Rhea" id="RHEA-COMP:9685"/>
        <dbReference type="ChEBI" id="CHEBI:57287"/>
        <dbReference type="ChEBI" id="CHEBI:57384"/>
        <dbReference type="ChEBI" id="CHEBI:64479"/>
        <dbReference type="ChEBI" id="CHEBI:78449"/>
        <dbReference type="EC" id="2.3.1.39"/>
    </reaction>
</comment>
<dbReference type="Proteomes" id="UP000070174">
    <property type="component" value="Unassembled WGS sequence"/>
</dbReference>
<dbReference type="SUPFAM" id="SSF55048">
    <property type="entry name" value="Probable ACP-binding domain of malonyl-CoA ACP transacylase"/>
    <property type="match status" value="1"/>
</dbReference>
<dbReference type="PATRIC" id="fig|54005.3.peg.1294"/>
<dbReference type="GO" id="GO:0004314">
    <property type="term" value="F:[acyl-carrier-protein] S-malonyltransferase activity"/>
    <property type="evidence" value="ECO:0007669"/>
    <property type="project" value="UniProtKB-EC"/>
</dbReference>
<evidence type="ECO:0000313" key="8">
    <source>
        <dbReference type="Proteomes" id="UP000070174"/>
    </source>
</evidence>
<keyword evidence="1 4" id="KW-0808">Transferase</keyword>
<dbReference type="Gene3D" id="3.30.70.250">
    <property type="entry name" value="Malonyl-CoA ACP transacylase, ACP-binding"/>
    <property type="match status" value="1"/>
</dbReference>
<evidence type="ECO:0000256" key="5">
    <source>
        <dbReference type="PIRSR" id="PIRSR000446-1"/>
    </source>
</evidence>
<dbReference type="InterPro" id="IPR024925">
    <property type="entry name" value="Malonyl_CoA-ACP_transAc"/>
</dbReference>
<feature type="domain" description="Malonyl-CoA:ACP transacylase (MAT)" evidence="6">
    <location>
        <begin position="7"/>
        <end position="297"/>
    </location>
</feature>
<dbReference type="InterPro" id="IPR050858">
    <property type="entry name" value="Mal-CoA-ACP_Trans/PKS_FabD"/>
</dbReference>
<accession>A0A133PMA8</accession>
<dbReference type="SMART" id="SM00827">
    <property type="entry name" value="PKS_AT"/>
    <property type="match status" value="1"/>
</dbReference>
<comment type="caution">
    <text evidence="7">The sequence shown here is derived from an EMBL/GenBank/DDBJ whole genome shotgun (WGS) entry which is preliminary data.</text>
</comment>
<gene>
    <name evidence="7" type="ORF">HMPREF3229_01310</name>
</gene>
<dbReference type="InterPro" id="IPR001227">
    <property type="entry name" value="Ac_transferase_dom_sf"/>
</dbReference>
<dbReference type="AlphaFoldDB" id="A0A133PMA8"/>
<dbReference type="InterPro" id="IPR014043">
    <property type="entry name" value="Acyl_transferase_dom"/>
</dbReference>
<dbReference type="RefSeq" id="WP_060800371.1">
    <property type="nucleotide sequence ID" value="NZ_KQ957101.1"/>
</dbReference>
<dbReference type="PANTHER" id="PTHR42681:SF1">
    <property type="entry name" value="MALONYL-COA-ACYL CARRIER PROTEIN TRANSACYLASE, MITOCHONDRIAL"/>
    <property type="match status" value="1"/>
</dbReference>
<dbReference type="GO" id="GO:0006633">
    <property type="term" value="P:fatty acid biosynthetic process"/>
    <property type="evidence" value="ECO:0007669"/>
    <property type="project" value="TreeGrafter"/>
</dbReference>